<feature type="region of interest" description="Disordered" evidence="4">
    <location>
        <begin position="181"/>
        <end position="209"/>
    </location>
</feature>
<dbReference type="RefSeq" id="XP_008081001.1">
    <property type="nucleotide sequence ID" value="XM_008082810.1"/>
</dbReference>
<name>S3DIT6_GLAL2</name>
<evidence type="ECO:0000256" key="3">
    <source>
        <dbReference type="PROSITE-ProRule" id="PRU00235"/>
    </source>
</evidence>
<gene>
    <name evidence="6" type="ORF">GLAREA_12028</name>
</gene>
<dbReference type="PROSITE" id="PS00626">
    <property type="entry name" value="RCC1_2"/>
    <property type="match status" value="1"/>
</dbReference>
<feature type="repeat" description="RCC1" evidence="3">
    <location>
        <begin position="237"/>
        <end position="297"/>
    </location>
</feature>
<dbReference type="STRING" id="1116229.S3DIT6"/>
<dbReference type="PROSITE" id="PS50012">
    <property type="entry name" value="RCC1_3"/>
    <property type="match status" value="6"/>
</dbReference>
<dbReference type="OrthoDB" id="61110at2759"/>
<feature type="domain" description="RCC1-like" evidence="5">
    <location>
        <begin position="107"/>
        <end position="523"/>
    </location>
</feature>
<dbReference type="GeneID" id="19471069"/>
<dbReference type="Proteomes" id="UP000016922">
    <property type="component" value="Unassembled WGS sequence"/>
</dbReference>
<feature type="compositionally biased region" description="Polar residues" evidence="4">
    <location>
        <begin position="1"/>
        <end position="12"/>
    </location>
</feature>
<organism evidence="6 7">
    <name type="scientific">Glarea lozoyensis (strain ATCC 20868 / MF5171)</name>
    <dbReference type="NCBI Taxonomy" id="1116229"/>
    <lineage>
        <taxon>Eukaryota</taxon>
        <taxon>Fungi</taxon>
        <taxon>Dikarya</taxon>
        <taxon>Ascomycota</taxon>
        <taxon>Pezizomycotina</taxon>
        <taxon>Leotiomycetes</taxon>
        <taxon>Helotiales</taxon>
        <taxon>Helotiaceae</taxon>
        <taxon>Glarea</taxon>
    </lineage>
</organism>
<dbReference type="PANTHER" id="PTHR45982">
    <property type="entry name" value="REGULATOR OF CHROMOSOME CONDENSATION"/>
    <property type="match status" value="1"/>
</dbReference>
<accession>S3DIT6</accession>
<dbReference type="HOGENOM" id="CLU_005210_4_0_1"/>
<dbReference type="InterPro" id="IPR058923">
    <property type="entry name" value="RCC1-like_dom"/>
</dbReference>
<feature type="repeat" description="RCC1" evidence="3">
    <location>
        <begin position="298"/>
        <end position="352"/>
    </location>
</feature>
<dbReference type="InterPro" id="IPR000408">
    <property type="entry name" value="Reg_chr_condens"/>
</dbReference>
<feature type="compositionally biased region" description="Acidic residues" evidence="4">
    <location>
        <begin position="187"/>
        <end position="198"/>
    </location>
</feature>
<dbReference type="PANTHER" id="PTHR45982:SF1">
    <property type="entry name" value="REGULATOR OF CHROMOSOME CONDENSATION"/>
    <property type="match status" value="1"/>
</dbReference>
<dbReference type="Gene3D" id="2.130.10.30">
    <property type="entry name" value="Regulator of chromosome condensation 1/beta-lactamase-inhibitor protein II"/>
    <property type="match status" value="1"/>
</dbReference>
<evidence type="ECO:0000256" key="1">
    <source>
        <dbReference type="ARBA" id="ARBA00022658"/>
    </source>
</evidence>
<evidence type="ECO:0000256" key="4">
    <source>
        <dbReference type="SAM" id="MobiDB-lite"/>
    </source>
</evidence>
<keyword evidence="7" id="KW-1185">Reference proteome</keyword>
<evidence type="ECO:0000313" key="6">
    <source>
        <dbReference type="EMBL" id="EPE31946.1"/>
    </source>
</evidence>
<feature type="repeat" description="RCC1" evidence="3">
    <location>
        <begin position="353"/>
        <end position="409"/>
    </location>
</feature>
<dbReference type="Pfam" id="PF25390">
    <property type="entry name" value="WD40_RLD"/>
    <property type="match status" value="1"/>
</dbReference>
<dbReference type="PRINTS" id="PR00633">
    <property type="entry name" value="RCCNDNSATION"/>
</dbReference>
<proteinExistence type="predicted"/>
<feature type="compositionally biased region" description="Low complexity" evidence="4">
    <location>
        <begin position="21"/>
        <end position="37"/>
    </location>
</feature>
<feature type="compositionally biased region" description="Basic and acidic residues" evidence="4">
    <location>
        <begin position="40"/>
        <end position="70"/>
    </location>
</feature>
<dbReference type="KEGG" id="glz:GLAREA_12028"/>
<dbReference type="SUPFAM" id="SSF50985">
    <property type="entry name" value="RCC1/BLIP-II"/>
    <property type="match status" value="1"/>
</dbReference>
<feature type="region of interest" description="Disordered" evidence="4">
    <location>
        <begin position="1"/>
        <end position="97"/>
    </location>
</feature>
<dbReference type="GO" id="GO:0005737">
    <property type="term" value="C:cytoplasm"/>
    <property type="evidence" value="ECO:0007669"/>
    <property type="project" value="TreeGrafter"/>
</dbReference>
<feature type="repeat" description="RCC1" evidence="3">
    <location>
        <begin position="160"/>
        <end position="236"/>
    </location>
</feature>
<dbReference type="PROSITE" id="PS00625">
    <property type="entry name" value="RCC1_1"/>
    <property type="match status" value="1"/>
</dbReference>
<reference evidence="6 7" key="1">
    <citation type="journal article" date="2013" name="BMC Genomics">
        <title>Genomics-driven discovery of the pneumocandin biosynthetic gene cluster in the fungus Glarea lozoyensis.</title>
        <authorList>
            <person name="Chen L."/>
            <person name="Yue Q."/>
            <person name="Zhang X."/>
            <person name="Xiang M."/>
            <person name="Wang C."/>
            <person name="Li S."/>
            <person name="Che Y."/>
            <person name="Ortiz-Lopez F.J."/>
            <person name="Bills G.F."/>
            <person name="Liu X."/>
            <person name="An Z."/>
        </authorList>
    </citation>
    <scope>NUCLEOTIDE SEQUENCE [LARGE SCALE GENOMIC DNA]</scope>
    <source>
        <strain evidence="7">ATCC 20868 / MF5171</strain>
    </source>
</reference>
<dbReference type="InterPro" id="IPR051553">
    <property type="entry name" value="Ran_GTPase-activating"/>
</dbReference>
<dbReference type="AlphaFoldDB" id="S3DIT6"/>
<dbReference type="EMBL" id="KE145360">
    <property type="protein sequence ID" value="EPE31946.1"/>
    <property type="molecule type" value="Genomic_DNA"/>
</dbReference>
<evidence type="ECO:0000313" key="7">
    <source>
        <dbReference type="Proteomes" id="UP000016922"/>
    </source>
</evidence>
<feature type="repeat" description="RCC1" evidence="3">
    <location>
        <begin position="106"/>
        <end position="159"/>
    </location>
</feature>
<feature type="repeat" description="RCC1" evidence="3">
    <location>
        <begin position="410"/>
        <end position="473"/>
    </location>
</feature>
<protein>
    <submittedName>
        <fullName evidence="6">RCC1/BLIP-II</fullName>
    </submittedName>
</protein>
<dbReference type="GO" id="GO:0005085">
    <property type="term" value="F:guanyl-nucleotide exchange factor activity"/>
    <property type="evidence" value="ECO:0007669"/>
    <property type="project" value="TreeGrafter"/>
</dbReference>
<keyword evidence="1" id="KW-0344">Guanine-nucleotide releasing factor</keyword>
<evidence type="ECO:0000256" key="2">
    <source>
        <dbReference type="ARBA" id="ARBA00022737"/>
    </source>
</evidence>
<sequence>MPPKAQTTTRTSRLTKDAGVKKPIAPLKAKAAPNKAIPKAKKDDEKKAENPVVEEKESIEPAEKPAEKPKPNISRKRANSATEEVARPVKKAKSEASINTAPTQKLDVYVFGSGDSAELGLGDAKNVKRPRLNKFLDAATVGVVQIAVGGMHCVALTHDQKILTWGVNDNYALGRDTTWEAPTKDVDADDSDEEEESDLNPNESKPTAIPTEAFESGTRFAQVAATNSASFALTTDGHVYGWGTFMGNDGIFGFFKKDGEKQPKKERGQSTPALIPELKNIKSLAAGGDHILALDHKGNIWAWGAGEQGQLGHRVAERRRLEYLVPNLVGLPKNKMTYVASGSYNGFAIDNKGKVWTWGLNNYGQAGVTSGAGTDNALVQRPSKIKSLEGYAIKGIEGGSHHSIAFTEDGTTLVWGRCDDGQSGIDLDKIPEDDIIFDAREKPRILVKPTAVPGIKSVAVAAGIDNCIAVTMEGQAYSWGFSESYRTGQGTTDSIKEATLIDNTATRGKKLTFAGCGGQFSVLAGPMST</sequence>
<dbReference type="eggNOG" id="KOG1426">
    <property type="taxonomic scope" value="Eukaryota"/>
</dbReference>
<dbReference type="OMA" id="NCIAVTM"/>
<keyword evidence="2" id="KW-0677">Repeat</keyword>
<evidence type="ECO:0000259" key="5">
    <source>
        <dbReference type="Pfam" id="PF25390"/>
    </source>
</evidence>
<dbReference type="InterPro" id="IPR009091">
    <property type="entry name" value="RCC1/BLIP-II"/>
</dbReference>